<evidence type="ECO:0000313" key="2">
    <source>
        <dbReference type="EMBL" id="KIE59203.1"/>
    </source>
</evidence>
<organism evidence="3 5">
    <name type="scientific">Methylacidiphilum kamchatkense Kam1</name>
    <dbReference type="NCBI Taxonomy" id="1202785"/>
    <lineage>
        <taxon>Bacteria</taxon>
        <taxon>Pseudomonadati</taxon>
        <taxon>Verrucomicrobiota</taxon>
        <taxon>Methylacidiphilae</taxon>
        <taxon>Methylacidiphilales</taxon>
        <taxon>Methylacidiphilaceae</taxon>
        <taxon>Methylacidiphilum (ex Ratnadevi et al. 2023)</taxon>
    </lineage>
</organism>
<evidence type="ECO:0000313" key="3">
    <source>
        <dbReference type="EMBL" id="QDQ42836.1"/>
    </source>
</evidence>
<dbReference type="InterPro" id="IPR032585">
    <property type="entry name" value="DUF4912"/>
</dbReference>
<proteinExistence type="predicted"/>
<accession>A0A0C1UTV6</accession>
<dbReference type="EMBL" id="JQNX01000001">
    <property type="protein sequence ID" value="KIE59203.1"/>
    <property type="molecule type" value="Genomic_DNA"/>
</dbReference>
<sequence length="391" mass="44638">MSKKTGKKLNSFTPSHPPLPHGAKKSILFKTKAVFSSKGQGKTQTKTQISAAATQPSAFPPLLASLPKTKRKQLFFYLFAVDPRSLHAYWIMDQNAFRPFEKSRWVFRLISNGSQLEAELPLEESTQRIYYTKAKPNTRYHAEIGFYIRSSNHFILIAKSPEAHTPPLSFSAKNEIRLATLPPQLSFQKLIQKATKKGIKKESIAEAFELPPQKIQQLLTEKESLVQSSEQTSDLFSFPDSIQNFLFPHDPSLASSYAFPILPYTLLKESSSFEFFPWIQAEGFPLQFLWPASFGFEPKEESFPQNEPPETRHFPLELEVELVIRGKTSPKALLKVDNKKIELAEDGSFAYRFDFADGIYEVPIEAFDQESQQTEKRVLFFSRFSRPLPEA</sequence>
<keyword evidence="4" id="KW-1185">Reference proteome</keyword>
<dbReference type="AlphaFoldDB" id="A0A0C1UTV6"/>
<evidence type="ECO:0000313" key="4">
    <source>
        <dbReference type="Proteomes" id="UP000031594"/>
    </source>
</evidence>
<dbReference type="KEGG" id="mkc:kam1_1621"/>
<feature type="region of interest" description="Disordered" evidence="1">
    <location>
        <begin position="1"/>
        <end position="22"/>
    </location>
</feature>
<dbReference type="EMBL" id="CP037899">
    <property type="protein sequence ID" value="QDQ42836.1"/>
    <property type="molecule type" value="Genomic_DNA"/>
</dbReference>
<dbReference type="OrthoDB" id="9812700at2"/>
<reference evidence="2 4" key="1">
    <citation type="submission" date="2014-08" db="EMBL/GenBank/DDBJ databases">
        <title>Methylacidiphilum kamchatkense strain Kam1 draft genome sequence.</title>
        <authorList>
            <person name="Birkeland N.-K."/>
            <person name="Erikstad H.A."/>
        </authorList>
    </citation>
    <scope>NUCLEOTIDE SEQUENCE [LARGE SCALE GENOMIC DNA]</scope>
    <source>
        <strain evidence="2 4">Kam1</strain>
    </source>
</reference>
<name>A0A0C1UTV6_9BACT</name>
<reference evidence="3" key="2">
    <citation type="journal article" date="2019" name="BMC Genomics">
        <title>Complete genome sequence analysis of the thermoacidophilic verrucomicrobial methanotroph 'Candidatus Methylacidiphilum kamchatkense' strain Kam1 and comparison with its closest relatives.</title>
        <authorList>
            <person name="Kruse T."/>
            <person name="Ratnadevi C.M."/>
            <person name="Erikstad H.A."/>
            <person name="Birkeland N.K."/>
        </authorList>
    </citation>
    <scope>NUCLEOTIDE SEQUENCE</scope>
    <source>
        <strain evidence="3">Kam1</strain>
    </source>
</reference>
<dbReference type="RefSeq" id="WP_039720500.1">
    <property type="nucleotide sequence ID" value="NZ_CP037899.1"/>
</dbReference>
<dbReference type="Proteomes" id="UP000031594">
    <property type="component" value="Unassembled WGS sequence"/>
</dbReference>
<dbReference type="Proteomes" id="UP000315925">
    <property type="component" value="Chromosome"/>
</dbReference>
<reference evidence="5" key="3">
    <citation type="submission" date="2019-03" db="EMBL/GenBank/DDBJ databases">
        <title>Complete genome of Methylacidiphilum kamchatkense Kam1.</title>
        <authorList>
            <person name="Kruse T."/>
            <person name="Murarilal Ratnadevi C."/>
            <person name="Erikstad H.-A."/>
            <person name="Birkeland N.-K."/>
        </authorList>
    </citation>
    <scope>NUCLEOTIDE SEQUENCE [LARGE SCALE GENOMIC DNA]</scope>
    <source>
        <strain evidence="5">kam1</strain>
    </source>
</reference>
<dbReference type="STRING" id="1202785.A946_00260"/>
<evidence type="ECO:0000313" key="5">
    <source>
        <dbReference type="Proteomes" id="UP000315925"/>
    </source>
</evidence>
<dbReference type="Pfam" id="PF16258">
    <property type="entry name" value="DUF4912"/>
    <property type="match status" value="1"/>
</dbReference>
<evidence type="ECO:0000256" key="1">
    <source>
        <dbReference type="SAM" id="MobiDB-lite"/>
    </source>
</evidence>
<gene>
    <name evidence="2" type="ORF">A946_00260</name>
    <name evidence="3" type="ORF">kam1_1621</name>
</gene>
<evidence type="ECO:0008006" key="6">
    <source>
        <dbReference type="Google" id="ProtNLM"/>
    </source>
</evidence>
<protein>
    <recommendedName>
        <fullName evidence="6">DUF4912 domain-containing protein</fullName>
    </recommendedName>
</protein>